<proteinExistence type="predicted"/>
<keyword evidence="4" id="KW-1185">Reference proteome</keyword>
<dbReference type="Proteomes" id="UP000230002">
    <property type="component" value="Unassembled WGS sequence"/>
</dbReference>
<accession>A0A2G8SFB6</accession>
<dbReference type="InterPro" id="IPR040976">
    <property type="entry name" value="Pkinase_fungal"/>
</dbReference>
<feature type="domain" description="Fungal-type protein kinase" evidence="2">
    <location>
        <begin position="101"/>
        <end position="496"/>
    </location>
</feature>
<dbReference type="OrthoDB" id="2755487at2759"/>
<dbReference type="EMBL" id="AYKW01000010">
    <property type="protein sequence ID" value="PIL32466.1"/>
    <property type="molecule type" value="Genomic_DNA"/>
</dbReference>
<sequence>MRSAKNLTEEDISELLVTAINGNELTPGSTCSRYTPCFEPTIDKTSYDDSTAIFDTAHIPSKGHPRWPDLSVPVEVYTHRHAIDPFDYTDSQDLDANERLRHRILEHISTVADLLFAAQRDRVFLFMILIIGRRFRFLRLDRAGIITTPSIDCYEDPHVLCDILWRVSQLNDIALGFDPTATRVLPGDVNFSRMDFLAISNPSDLDDTERVQVRDGKTTRNYLIGKPSFRSGEFLGRGTCGYVAYDCKRHSFVWFKDAWRASYMLAETEGDVLRRLNSAGVSNVPTLVCDGDVGGQSTITADWWEQMHPETSTPVRPPPSLASSSSSATLASSASPGSRKRKRGDATSTSRRSRWSPGVTMHSGCPLRQHKHYRVVVEEVCMPLKSFQYGRQLVSVVLDCLRAHYQAAIYPKTRLLHCDISGGNILICPKIRRDKNGENPMVELSKPVDTQDTASRATQADRMGTYEFMSVNLLNHIAQPVKISDELESFFHVLVYYAVRHLRSNCTGVTSWIDNYFHRYSCPERMLTCGQKSYAIEVTGRLQIRSPDRPLVFDSPLEDVLATILESLHAHYKVAQYDLAKARPPPPPSPPPPLRPSLLPLLPLPPSPSSPSSPPPPPLSVPRLLPLDFDDVDDAQLAQWEAELEAGPLDNSPTAEDRALARNVAGHRFVLDLLLRTLRDPRWCADDRIPSVPDPQCGVSPATSLKPRSGDEPSELARRQEPPSNKRQRTSGPESKRNASLPVPVPARLRAQVVGRLRYLDHST</sequence>
<organism evidence="3 4">
    <name type="scientific">Ganoderma sinense ZZ0214-1</name>
    <dbReference type="NCBI Taxonomy" id="1077348"/>
    <lineage>
        <taxon>Eukaryota</taxon>
        <taxon>Fungi</taxon>
        <taxon>Dikarya</taxon>
        <taxon>Basidiomycota</taxon>
        <taxon>Agaricomycotina</taxon>
        <taxon>Agaricomycetes</taxon>
        <taxon>Polyporales</taxon>
        <taxon>Polyporaceae</taxon>
        <taxon>Ganoderma</taxon>
    </lineage>
</organism>
<feature type="compositionally biased region" description="Low complexity" evidence="1">
    <location>
        <begin position="321"/>
        <end position="337"/>
    </location>
</feature>
<feature type="compositionally biased region" description="Pro residues" evidence="1">
    <location>
        <begin position="602"/>
        <end position="620"/>
    </location>
</feature>
<protein>
    <recommendedName>
        <fullName evidence="2">Fungal-type protein kinase domain-containing protein</fullName>
    </recommendedName>
</protein>
<dbReference type="AlphaFoldDB" id="A0A2G8SFB6"/>
<dbReference type="PANTHER" id="PTHR38248:SF2">
    <property type="entry name" value="FUNK1 11"/>
    <property type="match status" value="1"/>
</dbReference>
<dbReference type="PANTHER" id="PTHR38248">
    <property type="entry name" value="FUNK1 6"/>
    <property type="match status" value="1"/>
</dbReference>
<gene>
    <name evidence="3" type="ORF">GSI_05168</name>
</gene>
<name>A0A2G8SFB6_9APHY</name>
<feature type="region of interest" description="Disordered" evidence="1">
    <location>
        <begin position="309"/>
        <end position="362"/>
    </location>
</feature>
<dbReference type="SUPFAM" id="SSF56112">
    <property type="entry name" value="Protein kinase-like (PK-like)"/>
    <property type="match status" value="1"/>
</dbReference>
<dbReference type="Pfam" id="PF17667">
    <property type="entry name" value="Pkinase_fungal"/>
    <property type="match status" value="1"/>
</dbReference>
<feature type="compositionally biased region" description="Pro residues" evidence="1">
    <location>
        <begin position="583"/>
        <end position="595"/>
    </location>
</feature>
<reference evidence="3 4" key="1">
    <citation type="journal article" date="2015" name="Sci. Rep.">
        <title>Chromosome-level genome map provides insights into diverse defense mechanisms in the medicinal fungus Ganoderma sinense.</title>
        <authorList>
            <person name="Zhu Y."/>
            <person name="Xu J."/>
            <person name="Sun C."/>
            <person name="Zhou S."/>
            <person name="Xu H."/>
            <person name="Nelson D.R."/>
            <person name="Qian J."/>
            <person name="Song J."/>
            <person name="Luo H."/>
            <person name="Xiang L."/>
            <person name="Li Y."/>
            <person name="Xu Z."/>
            <person name="Ji A."/>
            <person name="Wang L."/>
            <person name="Lu S."/>
            <person name="Hayward A."/>
            <person name="Sun W."/>
            <person name="Li X."/>
            <person name="Schwartz D.C."/>
            <person name="Wang Y."/>
            <person name="Chen S."/>
        </authorList>
    </citation>
    <scope>NUCLEOTIDE SEQUENCE [LARGE SCALE GENOMIC DNA]</scope>
    <source>
        <strain evidence="3 4">ZZ0214-1</strain>
    </source>
</reference>
<feature type="compositionally biased region" description="Polar residues" evidence="1">
    <location>
        <begin position="722"/>
        <end position="733"/>
    </location>
</feature>
<feature type="compositionally biased region" description="Basic and acidic residues" evidence="1">
    <location>
        <begin position="708"/>
        <end position="721"/>
    </location>
</feature>
<evidence type="ECO:0000256" key="1">
    <source>
        <dbReference type="SAM" id="MobiDB-lite"/>
    </source>
</evidence>
<comment type="caution">
    <text evidence="3">The sequence shown here is derived from an EMBL/GenBank/DDBJ whole genome shotgun (WGS) entry which is preliminary data.</text>
</comment>
<feature type="region of interest" description="Disordered" evidence="1">
    <location>
        <begin position="687"/>
        <end position="747"/>
    </location>
</feature>
<evidence type="ECO:0000259" key="2">
    <source>
        <dbReference type="Pfam" id="PF17667"/>
    </source>
</evidence>
<feature type="region of interest" description="Disordered" evidence="1">
    <location>
        <begin position="580"/>
        <end position="626"/>
    </location>
</feature>
<dbReference type="InterPro" id="IPR011009">
    <property type="entry name" value="Kinase-like_dom_sf"/>
</dbReference>
<evidence type="ECO:0000313" key="4">
    <source>
        <dbReference type="Proteomes" id="UP000230002"/>
    </source>
</evidence>
<evidence type="ECO:0000313" key="3">
    <source>
        <dbReference type="EMBL" id="PIL32466.1"/>
    </source>
</evidence>